<dbReference type="InParanoid" id="A0A078B469"/>
<evidence type="ECO:0000313" key="3">
    <source>
        <dbReference type="Proteomes" id="UP000039865"/>
    </source>
</evidence>
<evidence type="ECO:0000256" key="1">
    <source>
        <dbReference type="SAM" id="Coils"/>
    </source>
</evidence>
<dbReference type="AlphaFoldDB" id="A0A078B469"/>
<keyword evidence="1" id="KW-0175">Coiled coil</keyword>
<feature type="coiled-coil region" evidence="1">
    <location>
        <begin position="92"/>
        <end position="119"/>
    </location>
</feature>
<gene>
    <name evidence="2" type="primary">Contig1788.g1933</name>
    <name evidence="2" type="ORF">STYLEM_18406</name>
</gene>
<dbReference type="EMBL" id="CCKQ01017395">
    <property type="protein sequence ID" value="CDW89274.1"/>
    <property type="molecule type" value="Genomic_DNA"/>
</dbReference>
<proteinExistence type="predicted"/>
<accession>A0A078B469</accession>
<reference evidence="2 3" key="1">
    <citation type="submission" date="2014-06" db="EMBL/GenBank/DDBJ databases">
        <authorList>
            <person name="Swart Estienne"/>
        </authorList>
    </citation>
    <scope>NUCLEOTIDE SEQUENCE [LARGE SCALE GENOMIC DNA]</scope>
    <source>
        <strain evidence="2 3">130c</strain>
    </source>
</reference>
<organism evidence="2 3">
    <name type="scientific">Stylonychia lemnae</name>
    <name type="common">Ciliate</name>
    <dbReference type="NCBI Taxonomy" id="5949"/>
    <lineage>
        <taxon>Eukaryota</taxon>
        <taxon>Sar</taxon>
        <taxon>Alveolata</taxon>
        <taxon>Ciliophora</taxon>
        <taxon>Intramacronucleata</taxon>
        <taxon>Spirotrichea</taxon>
        <taxon>Stichotrichia</taxon>
        <taxon>Sporadotrichida</taxon>
        <taxon>Oxytrichidae</taxon>
        <taxon>Stylonychinae</taxon>
        <taxon>Stylonychia</taxon>
    </lineage>
</organism>
<name>A0A078B469_STYLE</name>
<keyword evidence="3" id="KW-1185">Reference proteome</keyword>
<dbReference type="Proteomes" id="UP000039865">
    <property type="component" value="Unassembled WGS sequence"/>
</dbReference>
<evidence type="ECO:0000313" key="2">
    <source>
        <dbReference type="EMBL" id="CDW89274.1"/>
    </source>
</evidence>
<protein>
    <submittedName>
        <fullName evidence="2">Uncharacterized protein</fullName>
    </submittedName>
</protein>
<sequence length="689" mass="80350">MGTLCSRPQQDSEAYLPITQKTNKRSMQQPKTSMIDETKKMEQQIRIQGNKIKIISDKILEFKKLNLQKAIQTVKKKSFIPVNIQSSQLNYLTELKAECEGYENSISNVLNELQILKDKHQIIQADQEPQQNTRTKELEGIQDSLNKIKCDTIIVENVFKQTSLVFTTSNEIYEIAKDYERYLYRLNREQKVSKSNLIRFQNEVKELQIFLEDLMLDNINYEENFSVHLQKSLYACQLKLQKFCKMVSKTITELSQIQERREQIIKDGSYDKDLLQQQYTQVLDVVLGKEYLIEKFQKIKSIVVDLKIELGDLYIHNIQQQQHLLVEEQQQSITNFLFHIQNVQSPQSNKLTKYIIEESHKAYIEQSNQLLDQLEHVSFQISELDHDVNSFVGIKQCGFTKIIKIVKAQKEISNILNIVSGKSCLQQLQYHRSYLYKKMEKAHKLFINVQGSINLSTPFIQEQLAQLQAEIDDIYDNLPPSFDFILENYQTQHSIRNLITDLNQDLKEVLEHRFDIEEIIQELKQVDQLHFVKLSDYFKQNPSKLKGNNTTKIGQIRSKTSQSIFSSKYATAKQKEPVFFDYSNGNSRETSRIGLGLENYDSNNHIDNSLSTNLTKTICHLKDIPASQFQTSLSFGLSQGYSEDYETSWKIKRVKYDKEKVLADQYVIDNNDDELSSIHNSSQKLSIND</sequence>